<proteinExistence type="predicted"/>
<evidence type="ECO:0000313" key="2">
    <source>
        <dbReference type="EMBL" id="GMF36417.1"/>
    </source>
</evidence>
<comment type="caution">
    <text evidence="2">The sequence shown here is derived from an EMBL/GenBank/DDBJ whole genome shotgun (WGS) entry which is preliminary data.</text>
</comment>
<name>A0A9W6XDK6_9STRA</name>
<reference evidence="2" key="1">
    <citation type="submission" date="2023-04" db="EMBL/GenBank/DDBJ databases">
        <title>Phytophthora fragariaefolia NBRC 109709.</title>
        <authorList>
            <person name="Ichikawa N."/>
            <person name="Sato H."/>
            <person name="Tonouchi N."/>
        </authorList>
    </citation>
    <scope>NUCLEOTIDE SEQUENCE</scope>
    <source>
        <strain evidence="2">NBRC 109709</strain>
    </source>
</reference>
<dbReference type="EMBL" id="BSXT01000946">
    <property type="protein sequence ID" value="GMF36417.1"/>
    <property type="molecule type" value="Genomic_DNA"/>
</dbReference>
<organism evidence="2 3">
    <name type="scientific">Phytophthora fragariaefolia</name>
    <dbReference type="NCBI Taxonomy" id="1490495"/>
    <lineage>
        <taxon>Eukaryota</taxon>
        <taxon>Sar</taxon>
        <taxon>Stramenopiles</taxon>
        <taxon>Oomycota</taxon>
        <taxon>Peronosporomycetes</taxon>
        <taxon>Peronosporales</taxon>
        <taxon>Peronosporaceae</taxon>
        <taxon>Phytophthora</taxon>
    </lineage>
</organism>
<dbReference type="OrthoDB" id="29657at2759"/>
<keyword evidence="3" id="KW-1185">Reference proteome</keyword>
<evidence type="ECO:0000313" key="3">
    <source>
        <dbReference type="Proteomes" id="UP001165121"/>
    </source>
</evidence>
<feature type="region of interest" description="Disordered" evidence="1">
    <location>
        <begin position="291"/>
        <end position="318"/>
    </location>
</feature>
<dbReference type="AlphaFoldDB" id="A0A9W6XDK6"/>
<evidence type="ECO:0000256" key="1">
    <source>
        <dbReference type="SAM" id="MobiDB-lite"/>
    </source>
</evidence>
<gene>
    <name evidence="2" type="ORF">Pfra01_000990800</name>
</gene>
<dbReference type="Proteomes" id="UP001165121">
    <property type="component" value="Unassembled WGS sequence"/>
</dbReference>
<accession>A0A9W6XDK6</accession>
<sequence length="318" mass="33415">MATYGGDVQERSERFSVRGGRAAAGGVLEHEFAVFHGGGGLGEVFGHEEGVRAEGALAHGAAGRSQDRGAVCGGDARVLHEAQRGYTHGLDGRVVCVHESQGLAALLGVAAHWHGLVAAQAAPLAEGQVGAVARAGAAGGEQHGPDLGGEDGSWHSSMGELARAAAVRRCGLLRCGAGAHRVVHPRATCGCCDGRQGVRQPPEAHAIPIILLVGDLLHLRDSTALAFFTTTGYRFRPLPVNPYLEVPMHEDDLEEFALDDDEDDLDFHSVQRADIRKFAYGAPVKTKASYSIKSKTGNSPAERASYAKKRSGSFNSDL</sequence>
<protein>
    <submittedName>
        <fullName evidence="2">Unnamed protein product</fullName>
    </submittedName>
</protein>